<evidence type="ECO:0000256" key="1">
    <source>
        <dbReference type="SAM" id="Phobius"/>
    </source>
</evidence>
<dbReference type="SUPFAM" id="SSF81321">
    <property type="entry name" value="Family A G protein-coupled receptor-like"/>
    <property type="match status" value="1"/>
</dbReference>
<sequence>MENWTDSLTSNRTSSTNQSTLIVGIFYVVFTLIMFLPYLCCMGILVKEQKAASSKAFYTLAVHMGVVDISQLVLNGFYSALRCFRPGWTPPLILENCVIAPLTACWFSYTMLAQYMALNRFCSVWYVTRVESIFLVSNTRWMLVSCYVYGAVHGIVRATPLVHLYYDPKVYAILYDQSPGSQMALKVNGILNYIHSGALCFWYSLIYIRLLLNKRKIAAAGVLRHQNNDNRENKVLLQSVVICMSDLLACSFWIFIQQFLRGHWVLFFADDLKKKESRLNILVLNAAYHGGYRLTEDGFEQTAGVNHLGEEKKFGAVSEKNVWRGVRTYGP</sequence>
<keyword evidence="1" id="KW-1133">Transmembrane helix</keyword>
<dbReference type="Gene3D" id="1.20.1070.10">
    <property type="entry name" value="Rhodopsin 7-helix transmembrane proteins"/>
    <property type="match status" value="1"/>
</dbReference>
<name>A0A915IB10_ROMCU</name>
<feature type="domain" description="7TM GPCR serpentine receptor class x (Srx)" evidence="2">
    <location>
        <begin position="52"/>
        <end position="269"/>
    </location>
</feature>
<dbReference type="Pfam" id="PF10328">
    <property type="entry name" value="7TM_GPCR_Srx"/>
    <property type="match status" value="1"/>
</dbReference>
<organism evidence="3 4">
    <name type="scientific">Romanomermis culicivorax</name>
    <name type="common">Nematode worm</name>
    <dbReference type="NCBI Taxonomy" id="13658"/>
    <lineage>
        <taxon>Eukaryota</taxon>
        <taxon>Metazoa</taxon>
        <taxon>Ecdysozoa</taxon>
        <taxon>Nematoda</taxon>
        <taxon>Enoplea</taxon>
        <taxon>Dorylaimia</taxon>
        <taxon>Mermithida</taxon>
        <taxon>Mermithoidea</taxon>
        <taxon>Mermithidae</taxon>
        <taxon>Romanomermis</taxon>
    </lineage>
</organism>
<keyword evidence="1" id="KW-0812">Transmembrane</keyword>
<feature type="transmembrane region" description="Helical" evidence="1">
    <location>
        <begin position="139"/>
        <end position="156"/>
    </location>
</feature>
<dbReference type="WBParaSite" id="nRc.2.0.1.t10958-RA">
    <property type="protein sequence ID" value="nRc.2.0.1.t10958-RA"/>
    <property type="gene ID" value="nRc.2.0.1.g10958"/>
</dbReference>
<accession>A0A915IB10</accession>
<feature type="transmembrane region" description="Helical" evidence="1">
    <location>
        <begin position="193"/>
        <end position="212"/>
    </location>
</feature>
<evidence type="ECO:0000259" key="2">
    <source>
        <dbReference type="Pfam" id="PF10328"/>
    </source>
</evidence>
<keyword evidence="3" id="KW-1185">Reference proteome</keyword>
<protein>
    <submittedName>
        <fullName evidence="4">7TM GPCR serpentine receptor class x (Srx) domain-containing protein</fullName>
    </submittedName>
</protein>
<reference evidence="4" key="1">
    <citation type="submission" date="2022-11" db="UniProtKB">
        <authorList>
            <consortium name="WormBaseParasite"/>
        </authorList>
    </citation>
    <scope>IDENTIFICATION</scope>
</reference>
<feature type="transmembrane region" description="Helical" evidence="1">
    <location>
        <begin position="98"/>
        <end position="118"/>
    </location>
</feature>
<feature type="transmembrane region" description="Helical" evidence="1">
    <location>
        <begin position="233"/>
        <end position="256"/>
    </location>
</feature>
<dbReference type="PANTHER" id="PTHR23021">
    <property type="entry name" value="SERPENTINE RECEPTOR, CLASS T"/>
    <property type="match status" value="1"/>
</dbReference>
<keyword evidence="1" id="KW-0472">Membrane</keyword>
<dbReference type="InterPro" id="IPR019425">
    <property type="entry name" value="7TM_GPCR_serpentine_rcpt_Srt"/>
</dbReference>
<dbReference type="Proteomes" id="UP000887565">
    <property type="component" value="Unplaced"/>
</dbReference>
<evidence type="ECO:0000313" key="3">
    <source>
        <dbReference type="Proteomes" id="UP000887565"/>
    </source>
</evidence>
<dbReference type="InterPro" id="IPR019430">
    <property type="entry name" value="7TM_GPCR_serpentine_rcpt_Srx"/>
</dbReference>
<evidence type="ECO:0000313" key="4">
    <source>
        <dbReference type="WBParaSite" id="nRc.2.0.1.t10958-RA"/>
    </source>
</evidence>
<dbReference type="AlphaFoldDB" id="A0A915IB10"/>
<dbReference type="PANTHER" id="PTHR23021:SF26">
    <property type="entry name" value="SERPENTINE RECEPTOR, CLASS T"/>
    <property type="match status" value="1"/>
</dbReference>
<feature type="transmembrane region" description="Helical" evidence="1">
    <location>
        <begin position="20"/>
        <end position="45"/>
    </location>
</feature>
<feature type="transmembrane region" description="Helical" evidence="1">
    <location>
        <begin position="57"/>
        <end position="78"/>
    </location>
</feature>
<proteinExistence type="predicted"/>